<dbReference type="PANTHER" id="PTHR31435">
    <property type="entry name" value="PROTEIN NATD1"/>
    <property type="match status" value="1"/>
</dbReference>
<protein>
    <recommendedName>
        <fullName evidence="1">N-acetyltransferase domain-containing protein</fullName>
    </recommendedName>
</protein>
<dbReference type="Proteomes" id="UP000070444">
    <property type="component" value="Unassembled WGS sequence"/>
</dbReference>
<dbReference type="InterPro" id="IPR045057">
    <property type="entry name" value="Gcn5-rel_NAT"/>
</dbReference>
<keyword evidence="3" id="KW-1185">Reference proteome</keyword>
<name>A0A137PHH7_CONC2</name>
<dbReference type="AlphaFoldDB" id="A0A137PHH7"/>
<dbReference type="InterPro" id="IPR016181">
    <property type="entry name" value="Acyl_CoA_acyltransferase"/>
</dbReference>
<sequence>MSSTKASPSSSVVNHDTIRKFFYIQLEGVKEVTHLDYKLIGSDVIDFTHTFNPKIPEAKGKAKEIVVYGLNYAKSNNLKVIPSCWYVEKVIYDNLDEFKDLLYKSKL</sequence>
<gene>
    <name evidence="2" type="ORF">CONCODRAFT_14875</name>
</gene>
<proteinExistence type="predicted"/>
<dbReference type="PROSITE" id="PS51729">
    <property type="entry name" value="GNAT_YJDJ"/>
    <property type="match status" value="1"/>
</dbReference>
<dbReference type="OrthoDB" id="74247at2759"/>
<accession>A0A137PHH7</accession>
<reference evidence="2 3" key="1">
    <citation type="journal article" date="2015" name="Genome Biol. Evol.">
        <title>Phylogenomic analyses indicate that early fungi evolved digesting cell walls of algal ancestors of land plants.</title>
        <authorList>
            <person name="Chang Y."/>
            <person name="Wang S."/>
            <person name="Sekimoto S."/>
            <person name="Aerts A.L."/>
            <person name="Choi C."/>
            <person name="Clum A."/>
            <person name="LaButti K.M."/>
            <person name="Lindquist E.A."/>
            <person name="Yee Ngan C."/>
            <person name="Ohm R.A."/>
            <person name="Salamov A.A."/>
            <person name="Grigoriev I.V."/>
            <person name="Spatafora J.W."/>
            <person name="Berbee M.L."/>
        </authorList>
    </citation>
    <scope>NUCLEOTIDE SEQUENCE [LARGE SCALE GENOMIC DNA]</scope>
    <source>
        <strain evidence="2 3">NRRL 28638</strain>
    </source>
</reference>
<feature type="domain" description="N-acetyltransferase" evidence="1">
    <location>
        <begin position="14"/>
        <end position="103"/>
    </location>
</feature>
<evidence type="ECO:0000259" key="1">
    <source>
        <dbReference type="PROSITE" id="PS51729"/>
    </source>
</evidence>
<dbReference type="EMBL" id="KQ964424">
    <property type="protein sequence ID" value="KXN74391.1"/>
    <property type="molecule type" value="Genomic_DNA"/>
</dbReference>
<dbReference type="InterPro" id="IPR031165">
    <property type="entry name" value="GNAT_YJDJ"/>
</dbReference>
<organism evidence="2 3">
    <name type="scientific">Conidiobolus coronatus (strain ATCC 28846 / CBS 209.66 / NRRL 28638)</name>
    <name type="common">Delacroixia coronata</name>
    <dbReference type="NCBI Taxonomy" id="796925"/>
    <lineage>
        <taxon>Eukaryota</taxon>
        <taxon>Fungi</taxon>
        <taxon>Fungi incertae sedis</taxon>
        <taxon>Zoopagomycota</taxon>
        <taxon>Entomophthoromycotina</taxon>
        <taxon>Entomophthoromycetes</taxon>
        <taxon>Entomophthorales</taxon>
        <taxon>Ancylistaceae</taxon>
        <taxon>Conidiobolus</taxon>
    </lineage>
</organism>
<dbReference type="SUPFAM" id="SSF55729">
    <property type="entry name" value="Acyl-CoA N-acyltransferases (Nat)"/>
    <property type="match status" value="1"/>
</dbReference>
<dbReference type="PANTHER" id="PTHR31435:SF9">
    <property type="entry name" value="PROTEIN NATD1"/>
    <property type="match status" value="1"/>
</dbReference>
<evidence type="ECO:0000313" key="3">
    <source>
        <dbReference type="Proteomes" id="UP000070444"/>
    </source>
</evidence>
<dbReference type="Pfam" id="PF14542">
    <property type="entry name" value="Acetyltransf_CG"/>
    <property type="match status" value="1"/>
</dbReference>
<evidence type="ECO:0000313" key="2">
    <source>
        <dbReference type="EMBL" id="KXN74391.1"/>
    </source>
</evidence>
<dbReference type="Gene3D" id="3.40.630.30">
    <property type="match status" value="1"/>
</dbReference>